<evidence type="ECO:0000256" key="4">
    <source>
        <dbReference type="ARBA" id="ARBA00022475"/>
    </source>
</evidence>
<dbReference type="InterPro" id="IPR016174">
    <property type="entry name" value="Di-haem_cyt_TM"/>
</dbReference>
<sequence length="222" mass="25950">MSRVYVNPLPVRIWHWANALMFIILIVTGVQIRYLDLFSLMSFRTAVVVHNWVAFALIANFFIWLLFYLFSDRNKAYHPEFNIVKLADQSLKQMLYYGYGMFRGEPNPHHIDPYNKFNPLQRMLYQILMLFLLPLQFATGLMLWDVKRFQPYIDMVGGVRVVDTVHVLIFIFFVFYMFFHPYLATLGHTPTAHIKAMITGYEEEHEECDAPVAPAAEGAAKA</sequence>
<dbReference type="RefSeq" id="WP_168108365.1">
    <property type="nucleotide sequence ID" value="NZ_VTOX01000005.1"/>
</dbReference>
<comment type="similarity">
    <text evidence="2">Belongs to the HupC/HyaC/HydC family.</text>
</comment>
<dbReference type="PANTHER" id="PTHR30485">
    <property type="entry name" value="NI/FE-HYDROGENASE 1 B-TYPE CYTOCHROME SUBUNIT"/>
    <property type="match status" value="1"/>
</dbReference>
<name>A0A7X6I7H8_9BURK</name>
<organism evidence="14 15">
    <name type="scientific">Ramlibacter lithotrophicus</name>
    <dbReference type="NCBI Taxonomy" id="2606681"/>
    <lineage>
        <taxon>Bacteria</taxon>
        <taxon>Pseudomonadati</taxon>
        <taxon>Pseudomonadota</taxon>
        <taxon>Betaproteobacteria</taxon>
        <taxon>Burkholderiales</taxon>
        <taxon>Comamonadaceae</taxon>
        <taxon>Ramlibacter</taxon>
    </lineage>
</organism>
<dbReference type="InterPro" id="IPR011577">
    <property type="entry name" value="Cyt_b561_bac/Ni-Hgenase"/>
</dbReference>
<gene>
    <name evidence="14" type="ORF">RAMLITH_15550</name>
</gene>
<dbReference type="Proteomes" id="UP000521868">
    <property type="component" value="Unassembled WGS sequence"/>
</dbReference>
<dbReference type="Gene3D" id="1.20.950.20">
    <property type="entry name" value="Transmembrane di-heme cytochromes, Chain C"/>
    <property type="match status" value="1"/>
</dbReference>
<evidence type="ECO:0000259" key="13">
    <source>
        <dbReference type="Pfam" id="PF01292"/>
    </source>
</evidence>
<evidence type="ECO:0000313" key="15">
    <source>
        <dbReference type="Proteomes" id="UP000521868"/>
    </source>
</evidence>
<comment type="caution">
    <text evidence="14">The sequence shown here is derived from an EMBL/GenBank/DDBJ whole genome shotgun (WGS) entry which is preliminary data.</text>
</comment>
<evidence type="ECO:0000256" key="7">
    <source>
        <dbReference type="ARBA" id="ARBA00022723"/>
    </source>
</evidence>
<dbReference type="GO" id="GO:0022904">
    <property type="term" value="P:respiratory electron transport chain"/>
    <property type="evidence" value="ECO:0007669"/>
    <property type="project" value="InterPro"/>
</dbReference>
<proteinExistence type="inferred from homology"/>
<dbReference type="PANTHER" id="PTHR30485:SF1">
    <property type="entry name" value="CYTOCHROME YDHU-RELATED"/>
    <property type="match status" value="1"/>
</dbReference>
<feature type="transmembrane region" description="Helical" evidence="12">
    <location>
        <begin position="165"/>
        <end position="183"/>
    </location>
</feature>
<evidence type="ECO:0000256" key="5">
    <source>
        <dbReference type="ARBA" id="ARBA00022617"/>
    </source>
</evidence>
<keyword evidence="6 12" id="KW-0812">Transmembrane</keyword>
<keyword evidence="3" id="KW-0813">Transport</keyword>
<accession>A0A7X6I7H8</accession>
<evidence type="ECO:0000256" key="11">
    <source>
        <dbReference type="ARBA" id="ARBA00023136"/>
    </source>
</evidence>
<feature type="transmembrane region" description="Helical" evidence="12">
    <location>
        <begin position="13"/>
        <end position="35"/>
    </location>
</feature>
<dbReference type="InterPro" id="IPR000516">
    <property type="entry name" value="Ni-dep_Hydgase_cyt-B"/>
</dbReference>
<evidence type="ECO:0000256" key="3">
    <source>
        <dbReference type="ARBA" id="ARBA00022448"/>
    </source>
</evidence>
<dbReference type="GO" id="GO:0005506">
    <property type="term" value="F:iron ion binding"/>
    <property type="evidence" value="ECO:0007669"/>
    <property type="project" value="InterPro"/>
</dbReference>
<evidence type="ECO:0000256" key="8">
    <source>
        <dbReference type="ARBA" id="ARBA00022982"/>
    </source>
</evidence>
<feature type="transmembrane region" description="Helical" evidence="12">
    <location>
        <begin position="47"/>
        <end position="70"/>
    </location>
</feature>
<dbReference type="EMBL" id="VTOX01000005">
    <property type="protein sequence ID" value="NKE67239.1"/>
    <property type="molecule type" value="Genomic_DNA"/>
</dbReference>
<dbReference type="PRINTS" id="PR00161">
    <property type="entry name" value="NIHGNASECYTB"/>
</dbReference>
<keyword evidence="9 12" id="KW-1133">Transmembrane helix</keyword>
<keyword evidence="11 12" id="KW-0472">Membrane</keyword>
<keyword evidence="10" id="KW-0408">Iron</keyword>
<dbReference type="GO" id="GO:0020037">
    <property type="term" value="F:heme binding"/>
    <property type="evidence" value="ECO:0007669"/>
    <property type="project" value="TreeGrafter"/>
</dbReference>
<reference evidence="14 15" key="1">
    <citation type="journal article" date="2020" name="Nature">
        <title>Bacterial chemolithoautotrophy via manganese oxidation.</title>
        <authorList>
            <person name="Yu H."/>
            <person name="Leadbetter J.R."/>
        </authorList>
    </citation>
    <scope>NUCLEOTIDE SEQUENCE [LARGE SCALE GENOMIC DNA]</scope>
    <source>
        <strain evidence="14 15">RBP-1</strain>
    </source>
</reference>
<keyword evidence="7" id="KW-0479">Metal-binding</keyword>
<dbReference type="GO" id="GO:0005886">
    <property type="term" value="C:plasma membrane"/>
    <property type="evidence" value="ECO:0007669"/>
    <property type="project" value="UniProtKB-SubCell"/>
</dbReference>
<evidence type="ECO:0000256" key="1">
    <source>
        <dbReference type="ARBA" id="ARBA00004651"/>
    </source>
</evidence>
<dbReference type="GO" id="GO:0009055">
    <property type="term" value="F:electron transfer activity"/>
    <property type="evidence" value="ECO:0007669"/>
    <property type="project" value="InterPro"/>
</dbReference>
<evidence type="ECO:0000256" key="9">
    <source>
        <dbReference type="ARBA" id="ARBA00022989"/>
    </source>
</evidence>
<keyword evidence="4" id="KW-1003">Cell membrane</keyword>
<keyword evidence="5" id="KW-0349">Heme</keyword>
<evidence type="ECO:0000313" key="14">
    <source>
        <dbReference type="EMBL" id="NKE67239.1"/>
    </source>
</evidence>
<comment type="subcellular location">
    <subcellularLocation>
        <location evidence="1">Cell membrane</location>
        <topology evidence="1">Multi-pass membrane protein</topology>
    </subcellularLocation>
</comment>
<keyword evidence="8" id="KW-0249">Electron transport</keyword>
<evidence type="ECO:0000256" key="6">
    <source>
        <dbReference type="ARBA" id="ARBA00022692"/>
    </source>
</evidence>
<dbReference type="Pfam" id="PF01292">
    <property type="entry name" value="Ni_hydr_CYTB"/>
    <property type="match status" value="1"/>
</dbReference>
<evidence type="ECO:0000256" key="10">
    <source>
        <dbReference type="ARBA" id="ARBA00023004"/>
    </source>
</evidence>
<dbReference type="SUPFAM" id="SSF81342">
    <property type="entry name" value="Transmembrane di-heme cytochromes"/>
    <property type="match status" value="1"/>
</dbReference>
<dbReference type="InterPro" id="IPR051542">
    <property type="entry name" value="Hydrogenase_cytochrome"/>
</dbReference>
<protein>
    <submittedName>
        <fullName evidence="14">Cytochrome B</fullName>
    </submittedName>
</protein>
<keyword evidence="15" id="KW-1185">Reference proteome</keyword>
<dbReference type="AlphaFoldDB" id="A0A7X6I7H8"/>
<evidence type="ECO:0000256" key="2">
    <source>
        <dbReference type="ARBA" id="ARBA00008622"/>
    </source>
</evidence>
<feature type="domain" description="Cytochrome b561 bacterial/Ni-hydrogenase" evidence="13">
    <location>
        <begin position="8"/>
        <end position="200"/>
    </location>
</feature>
<feature type="transmembrane region" description="Helical" evidence="12">
    <location>
        <begin position="123"/>
        <end position="144"/>
    </location>
</feature>
<evidence type="ECO:0000256" key="12">
    <source>
        <dbReference type="SAM" id="Phobius"/>
    </source>
</evidence>